<dbReference type="InterPro" id="IPR036397">
    <property type="entry name" value="RNaseH_sf"/>
</dbReference>
<protein>
    <submittedName>
        <fullName evidence="4">IS3 family transposase</fullName>
    </submittedName>
</protein>
<dbReference type="GO" id="GO:0003676">
    <property type="term" value="F:nucleic acid binding"/>
    <property type="evidence" value="ECO:0007669"/>
    <property type="project" value="InterPro"/>
</dbReference>
<evidence type="ECO:0000313" key="5">
    <source>
        <dbReference type="Proteomes" id="UP000268084"/>
    </source>
</evidence>
<name>A0A3G8ZWJ2_9ACTN</name>
<gene>
    <name evidence="4" type="ORF">EH165_12435</name>
</gene>
<feature type="domain" description="HTH-like" evidence="3">
    <location>
        <begin position="29"/>
        <end position="81"/>
    </location>
</feature>
<dbReference type="AlphaFoldDB" id="A0A3G8ZWJ2"/>
<dbReference type="InterPro" id="IPR025948">
    <property type="entry name" value="HTH-like_dom"/>
</dbReference>
<dbReference type="SUPFAM" id="SSF53098">
    <property type="entry name" value="Ribonuclease H-like"/>
    <property type="match status" value="1"/>
</dbReference>
<dbReference type="Proteomes" id="UP000268084">
    <property type="component" value="Chromosome"/>
</dbReference>
<dbReference type="InterPro" id="IPR001584">
    <property type="entry name" value="Integrase_cat-core"/>
</dbReference>
<dbReference type="InterPro" id="IPR012337">
    <property type="entry name" value="RNaseH-like_sf"/>
</dbReference>
<reference evidence="4 5" key="2">
    <citation type="submission" date="2018-12" db="EMBL/GenBank/DDBJ databases">
        <title>Nakamurella antarcticus sp. nov., isolated from Antarctica South Shetland Islands soil.</title>
        <authorList>
            <person name="Peng F."/>
        </authorList>
    </citation>
    <scope>NUCLEOTIDE SEQUENCE [LARGE SCALE GENOMIC DNA]</scope>
    <source>
        <strain evidence="4 5">S14-144</strain>
    </source>
</reference>
<dbReference type="EMBL" id="CP034170">
    <property type="protein sequence ID" value="AZI58824.1"/>
    <property type="molecule type" value="Genomic_DNA"/>
</dbReference>
<proteinExistence type="predicted"/>
<dbReference type="InterPro" id="IPR048020">
    <property type="entry name" value="Transpos_IS3"/>
</dbReference>
<evidence type="ECO:0000256" key="1">
    <source>
        <dbReference type="ARBA" id="ARBA00002286"/>
    </source>
</evidence>
<dbReference type="Pfam" id="PF13276">
    <property type="entry name" value="HTH_21"/>
    <property type="match status" value="1"/>
</dbReference>
<dbReference type="InterPro" id="IPR050900">
    <property type="entry name" value="Transposase_IS3/IS150/IS904"/>
</dbReference>
<dbReference type="NCBIfam" id="NF033516">
    <property type="entry name" value="transpos_IS3"/>
    <property type="match status" value="1"/>
</dbReference>
<organism evidence="4 5">
    <name type="scientific">Nakamurella antarctica</name>
    <dbReference type="NCBI Taxonomy" id="1902245"/>
    <lineage>
        <taxon>Bacteria</taxon>
        <taxon>Bacillati</taxon>
        <taxon>Actinomycetota</taxon>
        <taxon>Actinomycetes</taxon>
        <taxon>Nakamurellales</taxon>
        <taxon>Nakamurellaceae</taxon>
        <taxon>Nakamurella</taxon>
    </lineage>
</organism>
<keyword evidence="5" id="KW-1185">Reference proteome</keyword>
<comment type="function">
    <text evidence="1">Involved in the transposition of the insertion sequence.</text>
</comment>
<dbReference type="PANTHER" id="PTHR46889:SF4">
    <property type="entry name" value="TRANSPOSASE INSO FOR INSERTION SEQUENCE ELEMENT IS911B-RELATED"/>
    <property type="match status" value="1"/>
</dbReference>
<evidence type="ECO:0000259" key="3">
    <source>
        <dbReference type="Pfam" id="PF13276"/>
    </source>
</evidence>
<dbReference type="OrthoDB" id="3257291at2"/>
<dbReference type="RefSeq" id="WP_124799728.1">
    <property type="nucleotide sequence ID" value="NZ_CP034170.1"/>
</dbReference>
<dbReference type="PANTHER" id="PTHR46889">
    <property type="entry name" value="TRANSPOSASE INSF FOR INSERTION SEQUENCE IS3B-RELATED"/>
    <property type="match status" value="1"/>
</dbReference>
<evidence type="ECO:0000259" key="2">
    <source>
        <dbReference type="Pfam" id="PF00665"/>
    </source>
</evidence>
<sequence>MCRWAKVSRSGYSDWRDRAPSATALWRRDLASVIQFLFEQSDSTYGYRRIHADLARRCNHCHPETVRVLMREMNLVTCQPKPFRPTTTIAGDSSTTADLVNRDFTAEAPAQKLVSDITYIQTWEGWMYLAVVSDCFTKQVVGYAMADHMRTELVLQAIDDGAQTEGFHSWNNHISQRPRLPIHLHGTESSSEAIWATAFPWAYRDLL</sequence>
<accession>A0A3G8ZWJ2</accession>
<evidence type="ECO:0000313" key="4">
    <source>
        <dbReference type="EMBL" id="AZI58824.1"/>
    </source>
</evidence>
<reference evidence="4 5" key="1">
    <citation type="submission" date="2018-11" db="EMBL/GenBank/DDBJ databases">
        <authorList>
            <person name="Da X."/>
        </authorList>
    </citation>
    <scope>NUCLEOTIDE SEQUENCE [LARGE SCALE GENOMIC DNA]</scope>
    <source>
        <strain evidence="4 5">S14-144</strain>
    </source>
</reference>
<dbReference type="GO" id="GO:0015074">
    <property type="term" value="P:DNA integration"/>
    <property type="evidence" value="ECO:0007669"/>
    <property type="project" value="InterPro"/>
</dbReference>
<dbReference type="Gene3D" id="3.30.420.10">
    <property type="entry name" value="Ribonuclease H-like superfamily/Ribonuclease H"/>
    <property type="match status" value="1"/>
</dbReference>
<feature type="domain" description="Integrase catalytic" evidence="2">
    <location>
        <begin position="107"/>
        <end position="161"/>
    </location>
</feature>
<dbReference type="KEGG" id="nak:EH165_12435"/>
<dbReference type="Pfam" id="PF00665">
    <property type="entry name" value="rve"/>
    <property type="match status" value="1"/>
</dbReference>